<protein>
    <recommendedName>
        <fullName evidence="6">Mini-ribonuclease 3</fullName>
        <shortName evidence="6">Mini-3</shortName>
        <shortName evidence="6">Mini-RNase 3</shortName>
        <ecNumber evidence="6">3.1.26.-</ecNumber>
    </recommendedName>
    <alternativeName>
        <fullName evidence="6">Mini-RNase III</fullName>
        <shortName evidence="6">Mini-III</shortName>
    </alternativeName>
</protein>
<dbReference type="EC" id="3.1.26.-" evidence="6"/>
<keyword evidence="2 6" id="KW-0698">rRNA processing</keyword>
<accession>A0ABR7NJL9</accession>
<evidence type="ECO:0000256" key="7">
    <source>
        <dbReference type="SAM" id="MobiDB-lite"/>
    </source>
</evidence>
<comment type="subcellular location">
    <subcellularLocation>
        <location evidence="6">Cytoplasm</location>
    </subcellularLocation>
</comment>
<gene>
    <name evidence="6" type="primary">mrnC</name>
    <name evidence="9" type="ORF">H8717_09295</name>
</gene>
<dbReference type="Proteomes" id="UP000658131">
    <property type="component" value="Unassembled WGS sequence"/>
</dbReference>
<comment type="caution">
    <text evidence="9">The sequence shown here is derived from an EMBL/GenBank/DDBJ whole genome shotgun (WGS) entry which is preliminary data.</text>
</comment>
<evidence type="ECO:0000256" key="6">
    <source>
        <dbReference type="HAMAP-Rule" id="MF_01468"/>
    </source>
</evidence>
<dbReference type="PANTHER" id="PTHR34276:SF1">
    <property type="entry name" value="MINI-RIBONUCLEASE 3"/>
    <property type="match status" value="1"/>
</dbReference>
<proteinExistence type="inferred from homology"/>
<dbReference type="InterPro" id="IPR036389">
    <property type="entry name" value="RNase_III_sf"/>
</dbReference>
<evidence type="ECO:0000256" key="1">
    <source>
        <dbReference type="ARBA" id="ARBA00022517"/>
    </source>
</evidence>
<keyword evidence="10" id="KW-1185">Reference proteome</keyword>
<feature type="active site" evidence="6">
    <location>
        <position position="23"/>
    </location>
</feature>
<feature type="region of interest" description="Disordered" evidence="7">
    <location>
        <begin position="135"/>
        <end position="163"/>
    </location>
</feature>
<evidence type="ECO:0000313" key="10">
    <source>
        <dbReference type="Proteomes" id="UP000658131"/>
    </source>
</evidence>
<keyword evidence="4 6" id="KW-0255">Endonuclease</keyword>
<keyword evidence="5 6" id="KW-0378">Hydrolase</keyword>
<evidence type="ECO:0000259" key="8">
    <source>
        <dbReference type="Pfam" id="PF00636"/>
    </source>
</evidence>
<keyword evidence="6" id="KW-0963">Cytoplasm</keyword>
<dbReference type="HAMAP" id="MF_01468">
    <property type="entry name" value="RNase_Mini_III"/>
    <property type="match status" value="1"/>
</dbReference>
<keyword evidence="1 6" id="KW-0690">Ribosome biogenesis</keyword>
<evidence type="ECO:0000256" key="4">
    <source>
        <dbReference type="ARBA" id="ARBA00022759"/>
    </source>
</evidence>
<evidence type="ECO:0000256" key="2">
    <source>
        <dbReference type="ARBA" id="ARBA00022552"/>
    </source>
</evidence>
<dbReference type="InterPro" id="IPR008226">
    <property type="entry name" value="Mini3_fam"/>
</dbReference>
<dbReference type="EMBL" id="JACRTB010000013">
    <property type="protein sequence ID" value="MBC8576596.1"/>
    <property type="molecule type" value="Genomic_DNA"/>
</dbReference>
<keyword evidence="6" id="KW-0694">RNA-binding</keyword>
<comment type="function">
    <text evidence="6">Involved in correct processing of both the 5' and 3' ends of 23S rRNA precursor. Processes 30S rRNA precursor transcript even in absence of ribonuclease 3 (Rnc); Rnc processes 30S rRNA into smaller rRNA precursors.</text>
</comment>
<dbReference type="Pfam" id="PF00636">
    <property type="entry name" value="Ribonuclease_3"/>
    <property type="match status" value="1"/>
</dbReference>
<sequence>MLQAKDSLDLRLLNPMTLAFVGDGVYEMLAREEVVRRHISLSADRLHRCTVELVRASAQAAGFLAIEPLLTETERAVFKRGRNANGVTHPKNSSAAEYRAATGLEALFGWLYLSGENERLRALFQKILDDRQAGLSPGNQMLDGAKDEVSGQSDNRAATISQN</sequence>
<evidence type="ECO:0000256" key="5">
    <source>
        <dbReference type="ARBA" id="ARBA00022801"/>
    </source>
</evidence>
<feature type="compositionally biased region" description="Polar residues" evidence="7">
    <location>
        <begin position="150"/>
        <end position="163"/>
    </location>
</feature>
<dbReference type="InterPro" id="IPR000999">
    <property type="entry name" value="RNase_III_dom"/>
</dbReference>
<dbReference type="RefSeq" id="WP_262400105.1">
    <property type="nucleotide sequence ID" value="NZ_JACRTB010000013.1"/>
</dbReference>
<name>A0ABR7NJL9_9FIRM</name>
<comment type="subunit">
    <text evidence="6">Homodimer.</text>
</comment>
<comment type="cofactor">
    <cofactor evidence="6">
        <name>Mg(2+)</name>
        <dbReference type="ChEBI" id="CHEBI:18420"/>
    </cofactor>
</comment>
<dbReference type="PANTHER" id="PTHR34276">
    <property type="entry name" value="MINI-RIBONUCLEASE 3"/>
    <property type="match status" value="1"/>
</dbReference>
<keyword evidence="6" id="KW-0699">rRNA-binding</keyword>
<keyword evidence="6" id="KW-0460">Magnesium</keyword>
<keyword evidence="3 6" id="KW-0540">Nuclease</keyword>
<dbReference type="SUPFAM" id="SSF69065">
    <property type="entry name" value="RNase III domain-like"/>
    <property type="match status" value="1"/>
</dbReference>
<comment type="similarity">
    <text evidence="6">Belongs to the MrnC RNase family.</text>
</comment>
<feature type="domain" description="RNase III" evidence="8">
    <location>
        <begin position="17"/>
        <end position="115"/>
    </location>
</feature>
<evidence type="ECO:0000256" key="3">
    <source>
        <dbReference type="ARBA" id="ARBA00022722"/>
    </source>
</evidence>
<dbReference type="Gene3D" id="1.10.1520.10">
    <property type="entry name" value="Ribonuclease III domain"/>
    <property type="match status" value="1"/>
</dbReference>
<evidence type="ECO:0000313" key="9">
    <source>
        <dbReference type="EMBL" id="MBC8576596.1"/>
    </source>
</evidence>
<reference evidence="9 10" key="1">
    <citation type="submission" date="2020-08" db="EMBL/GenBank/DDBJ databases">
        <title>Genome public.</title>
        <authorList>
            <person name="Liu C."/>
            <person name="Sun Q."/>
        </authorList>
    </citation>
    <scope>NUCLEOTIDE SEQUENCE [LARGE SCALE GENOMIC DNA]</scope>
    <source>
        <strain evidence="9 10">BX1</strain>
    </source>
</reference>
<organism evidence="9 10">
    <name type="scientific">Yanshouia hominis</name>
    <dbReference type="NCBI Taxonomy" id="2763673"/>
    <lineage>
        <taxon>Bacteria</taxon>
        <taxon>Bacillati</taxon>
        <taxon>Bacillota</taxon>
        <taxon>Clostridia</taxon>
        <taxon>Eubacteriales</taxon>
        <taxon>Oscillospiraceae</taxon>
        <taxon>Yanshouia</taxon>
    </lineage>
</organism>